<proteinExistence type="predicted"/>
<evidence type="ECO:0000256" key="1">
    <source>
        <dbReference type="PROSITE-ProRule" id="PRU00339"/>
    </source>
</evidence>
<dbReference type="EMBL" id="KI397513">
    <property type="protein sequence ID" value="ERM94172.1"/>
    <property type="molecule type" value="Genomic_DNA"/>
</dbReference>
<evidence type="ECO:0000313" key="3">
    <source>
        <dbReference type="EMBL" id="ERM94172.1"/>
    </source>
</evidence>
<feature type="repeat" description="TPR" evidence="1">
    <location>
        <begin position="63"/>
        <end position="96"/>
    </location>
</feature>
<gene>
    <name evidence="3" type="ORF">AMTR_s00010p00179080</name>
</gene>
<sequence>MMVFSYLGNIRQAQPQNFQAIEYTKPKPQHQQQQRPSKYGYGSVVRGGGAPPLEFSGKGGGDPEELKNMGNKEYKKGRFAEALVLYETAIALDPDRSSYRSNKGAALMGLGRLLEAVDECREAVRLDPSYARAHHRLATR</sequence>
<protein>
    <submittedName>
        <fullName evidence="3">Uncharacterized protein</fullName>
    </submittedName>
</protein>
<dbReference type="AlphaFoldDB" id="W1NEJ3"/>
<dbReference type="SUPFAM" id="SSF48452">
    <property type="entry name" value="TPR-like"/>
    <property type="match status" value="1"/>
</dbReference>
<reference evidence="4" key="1">
    <citation type="journal article" date="2013" name="Science">
        <title>The Amborella genome and the evolution of flowering plants.</title>
        <authorList>
            <consortium name="Amborella Genome Project"/>
        </authorList>
    </citation>
    <scope>NUCLEOTIDE SEQUENCE [LARGE SCALE GENOMIC DNA]</scope>
</reference>
<keyword evidence="1" id="KW-0802">TPR repeat</keyword>
<dbReference type="InterPro" id="IPR044534">
    <property type="entry name" value="TTL1-4"/>
</dbReference>
<accession>W1NEJ3</accession>
<dbReference type="STRING" id="13333.W1NEJ3"/>
<dbReference type="InterPro" id="IPR019734">
    <property type="entry name" value="TPR_rpt"/>
</dbReference>
<dbReference type="Proteomes" id="UP000017836">
    <property type="component" value="Unassembled WGS sequence"/>
</dbReference>
<keyword evidence="4" id="KW-1185">Reference proteome</keyword>
<dbReference type="Gramene" id="ERM94172">
    <property type="protein sequence ID" value="ERM94172"/>
    <property type="gene ID" value="AMTR_s00010p00179080"/>
</dbReference>
<feature type="region of interest" description="Disordered" evidence="2">
    <location>
        <begin position="49"/>
        <end position="69"/>
    </location>
</feature>
<dbReference type="PROSITE" id="PS50005">
    <property type="entry name" value="TPR"/>
    <property type="match status" value="1"/>
</dbReference>
<organism evidence="3 4">
    <name type="scientific">Amborella trichopoda</name>
    <dbReference type="NCBI Taxonomy" id="13333"/>
    <lineage>
        <taxon>Eukaryota</taxon>
        <taxon>Viridiplantae</taxon>
        <taxon>Streptophyta</taxon>
        <taxon>Embryophyta</taxon>
        <taxon>Tracheophyta</taxon>
        <taxon>Spermatophyta</taxon>
        <taxon>Magnoliopsida</taxon>
        <taxon>Amborellales</taxon>
        <taxon>Amborellaceae</taxon>
        <taxon>Amborella</taxon>
    </lineage>
</organism>
<evidence type="ECO:0000313" key="4">
    <source>
        <dbReference type="Proteomes" id="UP000017836"/>
    </source>
</evidence>
<dbReference type="SMART" id="SM00028">
    <property type="entry name" value="TPR"/>
    <property type="match status" value="2"/>
</dbReference>
<dbReference type="PANTHER" id="PTHR46050">
    <property type="entry name" value="TPR REPEAT-CONTAINING THIOREDOXIN"/>
    <property type="match status" value="1"/>
</dbReference>
<dbReference type="HOGENOM" id="CLU_1837783_0_0_1"/>
<dbReference type="eggNOG" id="KOG1124">
    <property type="taxonomic scope" value="Eukaryota"/>
</dbReference>
<dbReference type="Gene3D" id="1.25.40.10">
    <property type="entry name" value="Tetratricopeptide repeat domain"/>
    <property type="match status" value="1"/>
</dbReference>
<dbReference type="PANTHER" id="PTHR46050:SF7">
    <property type="entry name" value="TETRATRICOPEPTIDE REPEAT (TPR)-LIKE SUPERFAMILY PROTEIN"/>
    <property type="match status" value="1"/>
</dbReference>
<dbReference type="Pfam" id="PF13432">
    <property type="entry name" value="TPR_16"/>
    <property type="match status" value="1"/>
</dbReference>
<evidence type="ECO:0000256" key="2">
    <source>
        <dbReference type="SAM" id="MobiDB-lite"/>
    </source>
</evidence>
<dbReference type="InterPro" id="IPR011990">
    <property type="entry name" value="TPR-like_helical_dom_sf"/>
</dbReference>
<name>W1NEJ3_AMBTC</name>